<protein>
    <submittedName>
        <fullName evidence="1">Uncharacterized protein</fullName>
    </submittedName>
</protein>
<name>A0A150IPH2_9EURY</name>
<dbReference type="AlphaFoldDB" id="A0A150IPH2"/>
<organism evidence="1 2">
    <name type="scientific">Candidatus Methanofastidiosum methylothiophilum</name>
    <dbReference type="NCBI Taxonomy" id="1705564"/>
    <lineage>
        <taxon>Archaea</taxon>
        <taxon>Methanobacteriati</taxon>
        <taxon>Methanobacteriota</taxon>
        <taxon>Stenosarchaea group</taxon>
        <taxon>Candidatus Methanofastidiosia</taxon>
        <taxon>Candidatus Methanofastidiosales</taxon>
        <taxon>Candidatus Methanofastidiosaceae</taxon>
        <taxon>Candidatus Methanofastidiosum</taxon>
    </lineage>
</organism>
<dbReference type="STRING" id="1705564.APG08_01236"/>
<dbReference type="Proteomes" id="UP000075398">
    <property type="component" value="Unassembled WGS sequence"/>
</dbReference>
<proteinExistence type="predicted"/>
<gene>
    <name evidence="1" type="ORF">AMQ22_02049</name>
</gene>
<evidence type="ECO:0000313" key="2">
    <source>
        <dbReference type="Proteomes" id="UP000075398"/>
    </source>
</evidence>
<accession>A0A150IPH2</accession>
<comment type="caution">
    <text evidence="1">The sequence shown here is derived from an EMBL/GenBank/DDBJ whole genome shotgun (WGS) entry which is preliminary data.</text>
</comment>
<reference evidence="1 2" key="1">
    <citation type="journal article" date="2016" name="ISME J.">
        <title>Chasing the elusive Euryarchaeota class WSA2: genomes reveal a uniquely fastidious methyl-reducing methanogen.</title>
        <authorList>
            <person name="Nobu M.K."/>
            <person name="Narihiro T."/>
            <person name="Kuroda K."/>
            <person name="Mei R."/>
            <person name="Liu W.T."/>
        </authorList>
    </citation>
    <scope>NUCLEOTIDE SEQUENCE [LARGE SCALE GENOMIC DNA]</scope>
    <source>
        <strain evidence="1">U1lsi0528_Bin055</strain>
    </source>
</reference>
<evidence type="ECO:0000313" key="1">
    <source>
        <dbReference type="EMBL" id="KYC46788.1"/>
    </source>
</evidence>
<dbReference type="EMBL" id="LNGC01000173">
    <property type="protein sequence ID" value="KYC46788.1"/>
    <property type="molecule type" value="Genomic_DNA"/>
</dbReference>
<sequence>MINYIFSSITINVGDHMAMFDGTYAKVKNQTEVEILKTLRTALYEVGYPGGKYLEKLEIITAIYQLYRAKDLVKELQRKDGYQYKDLAASLYADIDGLSREFEYLRDHPAIDRIDLAREKLFHARDKTVQLSKNVGVTDGEISNILRDFAPKPNEDLTSYRQKSYRR</sequence>